<dbReference type="SMART" id="SM01005">
    <property type="entry name" value="Ala_racemase_C"/>
    <property type="match status" value="1"/>
</dbReference>
<comment type="cofactor">
    <cofactor evidence="1">
        <name>pyridoxal 5'-phosphate</name>
        <dbReference type="ChEBI" id="CHEBI:597326"/>
    </cofactor>
</comment>
<dbReference type="PANTHER" id="PTHR30511">
    <property type="entry name" value="ALANINE RACEMASE"/>
    <property type="match status" value="1"/>
</dbReference>
<evidence type="ECO:0000313" key="5">
    <source>
        <dbReference type="EMBL" id="MST34052.1"/>
    </source>
</evidence>
<dbReference type="InterPro" id="IPR009006">
    <property type="entry name" value="Ala_racemase/Decarboxylase_C"/>
</dbReference>
<dbReference type="InterPro" id="IPR011079">
    <property type="entry name" value="Ala_racemase_C"/>
</dbReference>
<reference evidence="5 6" key="1">
    <citation type="submission" date="2019-11" db="EMBL/GenBank/DDBJ databases">
        <title>Acidiferrimicrobium australis gen. nov., sp. nov., an acidophilic and obligately heterotrophic, member of the Actinobacteria that catalyses dissimilatory oxido- reduction of iron isolated from metal-rich acidic water in Chile.</title>
        <authorList>
            <person name="Gonzalez D."/>
            <person name="Huber K."/>
            <person name="Hedrich S."/>
            <person name="Rojas-Villalobos C."/>
            <person name="Quatrini R."/>
            <person name="Dinamarca M.A."/>
            <person name="Schwarz A."/>
            <person name="Canales C."/>
            <person name="Nancucheo I."/>
        </authorList>
    </citation>
    <scope>NUCLEOTIDE SEQUENCE [LARGE SCALE GENOMIC DNA]</scope>
    <source>
        <strain evidence="5 6">USS-CCA1</strain>
    </source>
</reference>
<evidence type="ECO:0000313" key="6">
    <source>
        <dbReference type="Proteomes" id="UP000437736"/>
    </source>
</evidence>
<feature type="domain" description="Alanine racemase C-terminal" evidence="4">
    <location>
        <begin position="2"/>
        <end position="103"/>
    </location>
</feature>
<dbReference type="SUPFAM" id="SSF50621">
    <property type="entry name" value="Alanine racemase C-terminal domain-like"/>
    <property type="match status" value="1"/>
</dbReference>
<dbReference type="PANTHER" id="PTHR30511:SF0">
    <property type="entry name" value="ALANINE RACEMASE, CATABOLIC-RELATED"/>
    <property type="match status" value="1"/>
</dbReference>
<name>A0ABW9QW10_9ACTN</name>
<organism evidence="5 6">
    <name type="scientific">Acidiferrimicrobium australe</name>
    <dbReference type="NCBI Taxonomy" id="2664430"/>
    <lineage>
        <taxon>Bacteria</taxon>
        <taxon>Bacillati</taxon>
        <taxon>Actinomycetota</taxon>
        <taxon>Acidimicrobiia</taxon>
        <taxon>Acidimicrobiales</taxon>
        <taxon>Acidimicrobiaceae</taxon>
        <taxon>Acidiferrimicrobium</taxon>
    </lineage>
</organism>
<feature type="non-terminal residue" evidence="5">
    <location>
        <position position="1"/>
    </location>
</feature>
<evidence type="ECO:0000256" key="1">
    <source>
        <dbReference type="ARBA" id="ARBA00001933"/>
    </source>
</evidence>
<comment type="caution">
    <text evidence="5">The sequence shown here is derived from an EMBL/GenBank/DDBJ whole genome shotgun (WGS) entry which is preliminary data.</text>
</comment>
<dbReference type="GO" id="GO:0008784">
    <property type="term" value="F:alanine racemase activity"/>
    <property type="evidence" value="ECO:0007669"/>
    <property type="project" value="UniProtKB-EC"/>
</dbReference>
<evidence type="ECO:0000256" key="3">
    <source>
        <dbReference type="ARBA" id="ARBA00023235"/>
    </source>
</evidence>
<dbReference type="InterPro" id="IPR000821">
    <property type="entry name" value="Ala_racemase"/>
</dbReference>
<evidence type="ECO:0000259" key="4">
    <source>
        <dbReference type="SMART" id="SM01005"/>
    </source>
</evidence>
<dbReference type="EMBL" id="WJHE01000828">
    <property type="protein sequence ID" value="MST34052.1"/>
    <property type="molecule type" value="Genomic_DNA"/>
</dbReference>
<proteinExistence type="predicted"/>
<keyword evidence="6" id="KW-1185">Reference proteome</keyword>
<keyword evidence="3 5" id="KW-0413">Isomerase</keyword>
<dbReference type="PRINTS" id="PR00992">
    <property type="entry name" value="ALARACEMASE"/>
</dbReference>
<dbReference type="Proteomes" id="UP000437736">
    <property type="component" value="Unassembled WGS sequence"/>
</dbReference>
<accession>A0ABW9QW10</accession>
<dbReference type="Pfam" id="PF00842">
    <property type="entry name" value="Ala_racemase_C"/>
    <property type="match status" value="1"/>
</dbReference>
<dbReference type="Gene3D" id="2.40.37.10">
    <property type="entry name" value="Lyase, Ornithine Decarboxylase, Chain A, domain 1"/>
    <property type="match status" value="1"/>
</dbReference>
<protein>
    <submittedName>
        <fullName evidence="5">Alanine racemase</fullName>
        <ecNumber evidence="5">5.1.1.1</ecNumber>
    </submittedName>
</protein>
<dbReference type="EC" id="5.1.1.1" evidence="5"/>
<keyword evidence="2" id="KW-0663">Pyridoxal phosphate</keyword>
<evidence type="ECO:0000256" key="2">
    <source>
        <dbReference type="ARBA" id="ARBA00022898"/>
    </source>
</evidence>
<gene>
    <name evidence="5" type="ORF">GHK86_15150</name>
</gene>
<sequence>APAGGRRVGIVPAGYHDGVPRSASNAGVVVVAGVRCPIVGRVSMDSMAVDLTSCPEARVGTDVLVYGRQHDWSLPVEELAQSSGTIAHELMARLGPRVQRILTRH</sequence>